<feature type="compositionally biased region" description="Polar residues" evidence="2">
    <location>
        <begin position="230"/>
        <end position="244"/>
    </location>
</feature>
<feature type="compositionally biased region" description="Low complexity" evidence="2">
    <location>
        <begin position="263"/>
        <end position="278"/>
    </location>
</feature>
<feature type="compositionally biased region" description="Pro residues" evidence="2">
    <location>
        <begin position="612"/>
        <end position="623"/>
    </location>
</feature>
<feature type="region of interest" description="Disordered" evidence="2">
    <location>
        <begin position="227"/>
        <end position="286"/>
    </location>
</feature>
<feature type="compositionally biased region" description="Polar residues" evidence="2">
    <location>
        <begin position="184"/>
        <end position="195"/>
    </location>
</feature>
<keyword evidence="4" id="KW-1185">Reference proteome</keyword>
<dbReference type="AlphaFoldDB" id="A0A8E2DIG1"/>
<feature type="compositionally biased region" description="Basic and acidic residues" evidence="2">
    <location>
        <begin position="664"/>
        <end position="675"/>
    </location>
</feature>
<feature type="compositionally biased region" description="Low complexity" evidence="2">
    <location>
        <begin position="635"/>
        <end position="652"/>
    </location>
</feature>
<dbReference type="OrthoDB" id="333905at2759"/>
<feature type="region of interest" description="Disordered" evidence="2">
    <location>
        <begin position="148"/>
        <end position="199"/>
    </location>
</feature>
<protein>
    <recommendedName>
        <fullName evidence="5">BAG domain-containing protein</fullName>
    </recommendedName>
</protein>
<feature type="compositionally biased region" description="Polar residues" evidence="2">
    <location>
        <begin position="526"/>
        <end position="538"/>
    </location>
</feature>
<evidence type="ECO:0000313" key="3">
    <source>
        <dbReference type="EMBL" id="OCH86829.1"/>
    </source>
</evidence>
<reference evidence="3 4" key="1">
    <citation type="submission" date="2016-07" db="EMBL/GenBank/DDBJ databases">
        <title>Draft genome of the white-rot fungus Obba rivulosa 3A-2.</title>
        <authorList>
            <consortium name="DOE Joint Genome Institute"/>
            <person name="Miettinen O."/>
            <person name="Riley R."/>
            <person name="Acob R."/>
            <person name="Barry K."/>
            <person name="Cullen D."/>
            <person name="De Vries R."/>
            <person name="Hainaut M."/>
            <person name="Hatakka A."/>
            <person name="Henrissat B."/>
            <person name="Hilden K."/>
            <person name="Kuo R."/>
            <person name="Labutti K."/>
            <person name="Lipzen A."/>
            <person name="Makela M.R."/>
            <person name="Sandor L."/>
            <person name="Spatafora J.W."/>
            <person name="Grigoriev I.V."/>
            <person name="Hibbett D.S."/>
        </authorList>
    </citation>
    <scope>NUCLEOTIDE SEQUENCE [LARGE SCALE GENOMIC DNA]</scope>
    <source>
        <strain evidence="3 4">3A-2</strain>
    </source>
</reference>
<accession>A0A8E2DIG1</accession>
<dbReference type="Proteomes" id="UP000250043">
    <property type="component" value="Unassembled WGS sequence"/>
</dbReference>
<gene>
    <name evidence="3" type="ORF">OBBRIDRAFT_200806</name>
</gene>
<evidence type="ECO:0000256" key="1">
    <source>
        <dbReference type="SAM" id="Coils"/>
    </source>
</evidence>
<feature type="region of interest" description="Disordered" evidence="2">
    <location>
        <begin position="450"/>
        <end position="480"/>
    </location>
</feature>
<dbReference type="SUPFAM" id="SSF63491">
    <property type="entry name" value="BAG domain"/>
    <property type="match status" value="1"/>
</dbReference>
<feature type="coiled-coil region" evidence="1">
    <location>
        <begin position="396"/>
        <end position="423"/>
    </location>
</feature>
<name>A0A8E2DIG1_9APHY</name>
<sequence length="682" mass="73358">MLVITPAPTLCRGWASYPSIPMNSVSYVDPLEYFAQQAAYDRALAHARAEAARRQRQQELRHRQLEHHLRQQAALEALEQQAALDFVGSLFGDTFSPRHTEEQVYHRRLAQERERRRLAYAQERERYARANDARFQEELLSALGLVHTHRDAPKQKQRPTSALNPPAQPIDVKGKSKAVDPTPVASTSAAQQQPVPGSLDEILQNRLRTETDAELKETLDNVFSRLFGSPTANTTEGASTSGTTHADAIPASSQTRTEPPKSEPASAAEASTSAQAYTPLHRTPALSPRAAARVRAFVRARRARHTSLNEIAEIEASLHTLESGFTLPSHLDFERAAEDDSSTRSTDSASDLGLRYTSANTPVHAHAHALDALLARLDAVESAGDAAVRGYRRGVVKMVENAIGEVRRRVEESRERAERERVERGAENALVADGRAPRVDVEETAVEALQSSDAVEHTDGAVAHPDQSSAPAEEPQSVVQPVADVPVSESLPTDIEADAPSPLVLPTALVSSTADPEPTGGAEPESVTTPAPQPTTLSLKAGATPESHPDAQDPEAPFTHTFRSAPVPPADTVHTSLSADADPSPAPSSPSLSDADPAPADLDGDAHSRAPSVPPAPPSPSSPAPAFLRTLPAESTSRVSLPSSPSIRSCRSYVEDAEDDDDVEVVRHGDVKKEDEWEEVEA</sequence>
<keyword evidence="1" id="KW-0175">Coiled coil</keyword>
<evidence type="ECO:0000313" key="4">
    <source>
        <dbReference type="Proteomes" id="UP000250043"/>
    </source>
</evidence>
<evidence type="ECO:0000256" key="2">
    <source>
        <dbReference type="SAM" id="MobiDB-lite"/>
    </source>
</evidence>
<feature type="region of interest" description="Disordered" evidence="2">
    <location>
        <begin position="511"/>
        <end position="682"/>
    </location>
</feature>
<proteinExistence type="predicted"/>
<evidence type="ECO:0008006" key="5">
    <source>
        <dbReference type="Google" id="ProtNLM"/>
    </source>
</evidence>
<feature type="compositionally biased region" description="Low complexity" evidence="2">
    <location>
        <begin position="576"/>
        <end position="601"/>
    </location>
</feature>
<dbReference type="EMBL" id="KV722510">
    <property type="protein sequence ID" value="OCH86829.1"/>
    <property type="molecule type" value="Genomic_DNA"/>
</dbReference>
<organism evidence="3 4">
    <name type="scientific">Obba rivulosa</name>
    <dbReference type="NCBI Taxonomy" id="1052685"/>
    <lineage>
        <taxon>Eukaryota</taxon>
        <taxon>Fungi</taxon>
        <taxon>Dikarya</taxon>
        <taxon>Basidiomycota</taxon>
        <taxon>Agaricomycotina</taxon>
        <taxon>Agaricomycetes</taxon>
        <taxon>Polyporales</taxon>
        <taxon>Gelatoporiaceae</taxon>
        <taxon>Obba</taxon>
    </lineage>
</organism>